<dbReference type="GeneID" id="94694829"/>
<dbReference type="RefSeq" id="WP_016451781.1">
    <property type="nucleotide sequence ID" value="NZ_CP065748.1"/>
</dbReference>
<dbReference type="PROSITE" id="PS51644">
    <property type="entry name" value="HTH_OST"/>
    <property type="match status" value="1"/>
</dbReference>
<dbReference type="Proteomes" id="UP000595064">
    <property type="component" value="Chromosome"/>
</dbReference>
<dbReference type="CDD" id="cd11297">
    <property type="entry name" value="PIN_LabA-like_N_1"/>
    <property type="match status" value="1"/>
</dbReference>
<dbReference type="GO" id="GO:0004540">
    <property type="term" value="F:RNA nuclease activity"/>
    <property type="evidence" value="ECO:0007669"/>
    <property type="project" value="InterPro"/>
</dbReference>
<accession>A0A1H3E365</accession>
<dbReference type="Gene3D" id="3.30.420.610">
    <property type="entry name" value="LOTUS domain-like"/>
    <property type="match status" value="1"/>
</dbReference>
<dbReference type="AlphaFoldDB" id="A0A1H3E365"/>
<dbReference type="InterPro" id="IPR025605">
    <property type="entry name" value="OST-HTH/LOTUS_dom"/>
</dbReference>
<organism evidence="4 5">
    <name type="scientific">Delftia lacustris</name>
    <dbReference type="NCBI Taxonomy" id="558537"/>
    <lineage>
        <taxon>Bacteria</taxon>
        <taxon>Pseudomonadati</taxon>
        <taxon>Pseudomonadota</taxon>
        <taxon>Betaproteobacteria</taxon>
        <taxon>Burkholderiales</taxon>
        <taxon>Comamonadaceae</taxon>
        <taxon>Delftia</taxon>
    </lineage>
</organism>
<dbReference type="Pfam" id="PF12872">
    <property type="entry name" value="OST-HTH"/>
    <property type="match status" value="1"/>
</dbReference>
<evidence type="ECO:0000313" key="4">
    <source>
        <dbReference type="EMBL" id="SDX73067.1"/>
    </source>
</evidence>
<dbReference type="KEGG" id="dla:I6G47_17620"/>
<dbReference type="PANTHER" id="PTHR35811:SF1">
    <property type="entry name" value="HTH OST-TYPE DOMAIN-CONTAINING PROTEIN"/>
    <property type="match status" value="1"/>
</dbReference>
<feature type="region of interest" description="Disordered" evidence="1">
    <location>
        <begin position="151"/>
        <end position="213"/>
    </location>
</feature>
<feature type="region of interest" description="Disordered" evidence="1">
    <location>
        <begin position="279"/>
        <end position="302"/>
    </location>
</feature>
<proteinExistence type="predicted"/>
<dbReference type="CDD" id="cd10146">
    <property type="entry name" value="LabA_like_C"/>
    <property type="match status" value="1"/>
</dbReference>
<feature type="domain" description="HTH OST-type" evidence="2">
    <location>
        <begin position="218"/>
        <end position="291"/>
    </location>
</feature>
<evidence type="ECO:0000313" key="5">
    <source>
        <dbReference type="Proteomes" id="UP000183417"/>
    </source>
</evidence>
<dbReference type="EMBL" id="FNPE01000001">
    <property type="protein sequence ID" value="SDX73067.1"/>
    <property type="molecule type" value="Genomic_DNA"/>
</dbReference>
<gene>
    <name evidence="3" type="ORF">I6G47_17620</name>
    <name evidence="4" type="ORF">SAMN05421547_10117</name>
</gene>
<dbReference type="InterPro" id="IPR041966">
    <property type="entry name" value="LOTUS-like"/>
</dbReference>
<evidence type="ECO:0000313" key="6">
    <source>
        <dbReference type="Proteomes" id="UP000595064"/>
    </source>
</evidence>
<dbReference type="InterPro" id="IPR021139">
    <property type="entry name" value="NYN"/>
</dbReference>
<dbReference type="PANTHER" id="PTHR35811">
    <property type="entry name" value="SLR1870 PROTEIN"/>
    <property type="match status" value="1"/>
</dbReference>
<feature type="compositionally biased region" description="Basic and acidic residues" evidence="1">
    <location>
        <begin position="279"/>
        <end position="292"/>
    </location>
</feature>
<dbReference type="EMBL" id="CP065748">
    <property type="protein sequence ID" value="QPS78848.1"/>
    <property type="molecule type" value="Genomic_DNA"/>
</dbReference>
<reference evidence="3 6" key="2">
    <citation type="submission" date="2020-12" db="EMBL/GenBank/DDBJ databases">
        <title>FDA dAtabase for Regulatory Grade micrObial Sequences (FDA-ARGOS): Supporting development and validation of Infectious Disease Dx tests.</title>
        <authorList>
            <person name="Sproer C."/>
            <person name="Gronow S."/>
            <person name="Severitt S."/>
            <person name="Schroder I."/>
            <person name="Tallon L."/>
            <person name="Sadzewicz L."/>
            <person name="Zhao X."/>
            <person name="Boylan J."/>
            <person name="Ott S."/>
            <person name="Bowen H."/>
            <person name="Vavikolanu K."/>
            <person name="Mehta A."/>
            <person name="Aluvathingal J."/>
            <person name="Nadendla S."/>
            <person name="Lowell S."/>
            <person name="Myers T."/>
            <person name="Yan Y."/>
            <person name="Sichtig H."/>
        </authorList>
    </citation>
    <scope>NUCLEOTIDE SEQUENCE [LARGE SCALE GENOMIC DNA]</scope>
    <source>
        <strain evidence="3 6">FDAARGOS_890</strain>
    </source>
</reference>
<reference evidence="4 5" key="1">
    <citation type="submission" date="2016-10" db="EMBL/GenBank/DDBJ databases">
        <authorList>
            <person name="de Groot N.N."/>
        </authorList>
    </citation>
    <scope>NUCLEOTIDE SEQUENCE [LARGE SCALE GENOMIC DNA]</scope>
    <source>
        <strain evidence="4 5">LMG 24775</strain>
    </source>
</reference>
<feature type="compositionally biased region" description="Low complexity" evidence="1">
    <location>
        <begin position="161"/>
        <end position="176"/>
    </location>
</feature>
<name>A0A1H3E365_9BURK</name>
<dbReference type="Gene3D" id="3.40.50.1010">
    <property type="entry name" value="5'-nuclease"/>
    <property type="match status" value="1"/>
</dbReference>
<feature type="compositionally biased region" description="Low complexity" evidence="1">
    <location>
        <begin position="189"/>
        <end position="203"/>
    </location>
</feature>
<evidence type="ECO:0000259" key="2">
    <source>
        <dbReference type="PROSITE" id="PS51644"/>
    </source>
</evidence>
<evidence type="ECO:0000313" key="3">
    <source>
        <dbReference type="EMBL" id="QPS78848.1"/>
    </source>
</evidence>
<evidence type="ECO:0000256" key="1">
    <source>
        <dbReference type="SAM" id="MobiDB-lite"/>
    </source>
</evidence>
<sequence length="302" mass="32506">MPEPQPRIALLIDADNAPAEMIDEILTELSTFGVIDIRRAYGNWTKHSLSGWQRKLLDFALRPMQQFDYSKHKNATDMAMTVDAMELLYTERPDAFGIVSSDADFTPLVMHLRSKGAAVYGFGMAQTPQPFVNACSRFLYLEALGEAAPANGNGQDAAHEAGQAAVPPVAASAAAAPQPPNGAGKERAPAQAEQAPASLSAPEPQRPCLRVPSQELRQDTRLLNMLRSAVNATQDESGWAHVGAVGAQIGNKASFDARNYGYATLTKLLAATQAFEMRDEGTSRVAVRDKRLAKAQSRPSGN</sequence>
<dbReference type="Pfam" id="PF01936">
    <property type="entry name" value="NYN"/>
    <property type="match status" value="1"/>
</dbReference>
<protein>
    <submittedName>
        <fullName evidence="3">NYN domain-containing protein</fullName>
    </submittedName>
    <submittedName>
        <fullName evidence="4">TIGR00288 family protein</fullName>
    </submittedName>
</protein>
<dbReference type="Proteomes" id="UP000183417">
    <property type="component" value="Unassembled WGS sequence"/>
</dbReference>
<keyword evidence="6" id="KW-1185">Reference proteome</keyword>